<keyword evidence="1" id="KW-1185">Reference proteome</keyword>
<accession>A0A1I7X449</accession>
<protein>
    <submittedName>
        <fullName evidence="2">Pyridoxamine 5'-phosphate oxidase family protein</fullName>
    </submittedName>
</protein>
<evidence type="ECO:0000313" key="1">
    <source>
        <dbReference type="Proteomes" id="UP000095283"/>
    </source>
</evidence>
<reference evidence="2" key="1">
    <citation type="submission" date="2016-11" db="UniProtKB">
        <authorList>
            <consortium name="WormBaseParasite"/>
        </authorList>
    </citation>
    <scope>IDENTIFICATION</scope>
</reference>
<proteinExistence type="predicted"/>
<dbReference type="Proteomes" id="UP000095283">
    <property type="component" value="Unplaced"/>
</dbReference>
<organism evidence="1 2">
    <name type="scientific">Heterorhabditis bacteriophora</name>
    <name type="common">Entomopathogenic nematode worm</name>
    <dbReference type="NCBI Taxonomy" id="37862"/>
    <lineage>
        <taxon>Eukaryota</taxon>
        <taxon>Metazoa</taxon>
        <taxon>Ecdysozoa</taxon>
        <taxon>Nematoda</taxon>
        <taxon>Chromadorea</taxon>
        <taxon>Rhabditida</taxon>
        <taxon>Rhabditina</taxon>
        <taxon>Rhabditomorpha</taxon>
        <taxon>Strongyloidea</taxon>
        <taxon>Heterorhabditidae</taxon>
        <taxon>Heterorhabditis</taxon>
    </lineage>
</organism>
<dbReference type="WBParaSite" id="Hba_12196">
    <property type="protein sequence ID" value="Hba_12196"/>
    <property type="gene ID" value="Hba_12196"/>
</dbReference>
<sequence length="69" mass="7779">MLAHAEKTIRLRMLELKTLAGLSIIAITSKQFIQVINAEYYLAIAIPVLTPATKRDNNDEHYLILNCPV</sequence>
<dbReference type="AlphaFoldDB" id="A0A1I7X449"/>
<evidence type="ECO:0000313" key="2">
    <source>
        <dbReference type="WBParaSite" id="Hba_12196"/>
    </source>
</evidence>
<name>A0A1I7X449_HETBA</name>